<comment type="catalytic activity">
    <reaction evidence="1">
        <text>ATP + protein L-histidine = ADP + protein N-phospho-L-histidine.</text>
        <dbReference type="EC" id="2.7.13.3"/>
    </reaction>
</comment>
<dbReference type="InterPro" id="IPR036890">
    <property type="entry name" value="HATPase_C_sf"/>
</dbReference>
<dbReference type="PRINTS" id="PR00344">
    <property type="entry name" value="BCTRLSENSOR"/>
</dbReference>
<evidence type="ECO:0000313" key="11">
    <source>
        <dbReference type="EMBL" id="TCN26343.1"/>
    </source>
</evidence>
<dbReference type="SUPFAM" id="SSF47384">
    <property type="entry name" value="Homodimeric domain of signal transducing histidine kinase"/>
    <property type="match status" value="1"/>
</dbReference>
<evidence type="ECO:0000259" key="10">
    <source>
        <dbReference type="PROSITE" id="PS50109"/>
    </source>
</evidence>
<dbReference type="SMART" id="SM00387">
    <property type="entry name" value="HATPase_c"/>
    <property type="match status" value="1"/>
</dbReference>
<sequence>MKEFYSHIDKKIYYSIVFIIIAIMMIGLFVENPYFGAISTGYIFQIAQVILLSACLLLYPKYETRLFRMMIMMVLAFYFYTLFFLYPGTWSTFIFLCLMPAFSILYFDPKLFYFSLLLNNLSILFIFGFITFSDFGNFYPYIKLDPAGNVINFIGSQIIIYFIFYISYRRIKKQQVYFEQIQHAERMKTTGQLAAAVAHEIRNPLTVVKGFLQLYEEDPSFSKEKKRHFTLMVDELNTAEQVISQFLSIAKPNMEPETESVDVKAVLQSVTDLLHSYGLLHDNQIELKVEEDCYIAANTIEFKQLLINIIKNAIEASEFGGSVLLTADRNKDVATIKVTDFGHGMSEEEVKALGTPFYSLKSKGTGLGMMICYNIAEKYNGTISIQSTKGKGTTVIIQFPLAKNQG</sequence>
<dbReference type="GO" id="GO:0005524">
    <property type="term" value="F:ATP binding"/>
    <property type="evidence" value="ECO:0007669"/>
    <property type="project" value="UniProtKB-KW"/>
</dbReference>
<dbReference type="EMBL" id="SLVV01000004">
    <property type="protein sequence ID" value="TCN26343.1"/>
    <property type="molecule type" value="Genomic_DNA"/>
</dbReference>
<dbReference type="Pfam" id="PF02518">
    <property type="entry name" value="HATPase_c"/>
    <property type="match status" value="1"/>
</dbReference>
<evidence type="ECO:0000256" key="2">
    <source>
        <dbReference type="ARBA" id="ARBA00012438"/>
    </source>
</evidence>
<feature type="transmembrane region" description="Helical" evidence="9">
    <location>
        <begin position="42"/>
        <end position="59"/>
    </location>
</feature>
<evidence type="ECO:0000256" key="4">
    <source>
        <dbReference type="ARBA" id="ARBA00022679"/>
    </source>
</evidence>
<dbReference type="SUPFAM" id="SSF55874">
    <property type="entry name" value="ATPase domain of HSP90 chaperone/DNA topoisomerase II/histidine kinase"/>
    <property type="match status" value="1"/>
</dbReference>
<reference evidence="11 12" key="1">
    <citation type="journal article" date="2015" name="Stand. Genomic Sci.">
        <title>Genomic Encyclopedia of Bacterial and Archaeal Type Strains, Phase III: the genomes of soil and plant-associated and newly described type strains.</title>
        <authorList>
            <person name="Whitman W.B."/>
            <person name="Woyke T."/>
            <person name="Klenk H.P."/>
            <person name="Zhou Y."/>
            <person name="Lilburn T.G."/>
            <person name="Beck B.J."/>
            <person name="De Vos P."/>
            <person name="Vandamme P."/>
            <person name="Eisen J.A."/>
            <person name="Garrity G."/>
            <person name="Hugenholtz P."/>
            <person name="Kyrpides N.C."/>
        </authorList>
    </citation>
    <scope>NUCLEOTIDE SEQUENCE [LARGE SCALE GENOMIC DNA]</scope>
    <source>
        <strain evidence="11 12">CV53</strain>
    </source>
</reference>
<evidence type="ECO:0000256" key="3">
    <source>
        <dbReference type="ARBA" id="ARBA00022553"/>
    </source>
</evidence>
<keyword evidence="3" id="KW-0597">Phosphoprotein</keyword>
<dbReference type="PANTHER" id="PTHR43065:SF46">
    <property type="entry name" value="C4-DICARBOXYLATE TRANSPORT SENSOR PROTEIN DCTB"/>
    <property type="match status" value="1"/>
</dbReference>
<keyword evidence="9" id="KW-0472">Membrane</keyword>
<dbReference type="RefSeq" id="WP_132004838.1">
    <property type="nucleotide sequence ID" value="NZ_JABUHM010000015.1"/>
</dbReference>
<keyword evidence="5" id="KW-0547">Nucleotide-binding</keyword>
<keyword evidence="9" id="KW-0812">Transmembrane</keyword>
<dbReference type="AlphaFoldDB" id="A0A4R2BID5"/>
<evidence type="ECO:0000256" key="7">
    <source>
        <dbReference type="ARBA" id="ARBA00022840"/>
    </source>
</evidence>
<comment type="caution">
    <text evidence="11">The sequence shown here is derived from an EMBL/GenBank/DDBJ whole genome shotgun (WGS) entry which is preliminary data.</text>
</comment>
<dbReference type="Proteomes" id="UP000295689">
    <property type="component" value="Unassembled WGS sequence"/>
</dbReference>
<gene>
    <name evidence="11" type="ORF">EV146_104456</name>
</gene>
<dbReference type="Pfam" id="PF00512">
    <property type="entry name" value="HisKA"/>
    <property type="match status" value="1"/>
</dbReference>
<dbReference type="Gene3D" id="1.10.287.130">
    <property type="match status" value="1"/>
</dbReference>
<evidence type="ECO:0000313" key="12">
    <source>
        <dbReference type="Proteomes" id="UP000295689"/>
    </source>
</evidence>
<dbReference type="InterPro" id="IPR003661">
    <property type="entry name" value="HisK_dim/P_dom"/>
</dbReference>
<dbReference type="GO" id="GO:0000155">
    <property type="term" value="F:phosphorelay sensor kinase activity"/>
    <property type="evidence" value="ECO:0007669"/>
    <property type="project" value="InterPro"/>
</dbReference>
<evidence type="ECO:0000256" key="6">
    <source>
        <dbReference type="ARBA" id="ARBA00022777"/>
    </source>
</evidence>
<dbReference type="PROSITE" id="PS50109">
    <property type="entry name" value="HIS_KIN"/>
    <property type="match status" value="1"/>
</dbReference>
<keyword evidence="12" id="KW-1185">Reference proteome</keyword>
<keyword evidence="4" id="KW-0808">Transferase</keyword>
<name>A0A4R2BID5_9BACI</name>
<evidence type="ECO:0000256" key="5">
    <source>
        <dbReference type="ARBA" id="ARBA00022741"/>
    </source>
</evidence>
<keyword evidence="9" id="KW-1133">Transmembrane helix</keyword>
<accession>A0A4R2BID5</accession>
<proteinExistence type="predicted"/>
<evidence type="ECO:0000256" key="1">
    <source>
        <dbReference type="ARBA" id="ARBA00000085"/>
    </source>
</evidence>
<evidence type="ECO:0000256" key="9">
    <source>
        <dbReference type="SAM" id="Phobius"/>
    </source>
</evidence>
<dbReference type="InterPro" id="IPR005467">
    <property type="entry name" value="His_kinase_dom"/>
</dbReference>
<keyword evidence="8" id="KW-0902">Two-component regulatory system</keyword>
<protein>
    <recommendedName>
        <fullName evidence="2">histidine kinase</fullName>
        <ecNumber evidence="2">2.7.13.3</ecNumber>
    </recommendedName>
</protein>
<organism evidence="11 12">
    <name type="scientific">Mesobacillus foraminis</name>
    <dbReference type="NCBI Taxonomy" id="279826"/>
    <lineage>
        <taxon>Bacteria</taxon>
        <taxon>Bacillati</taxon>
        <taxon>Bacillota</taxon>
        <taxon>Bacilli</taxon>
        <taxon>Bacillales</taxon>
        <taxon>Bacillaceae</taxon>
        <taxon>Mesobacillus</taxon>
    </lineage>
</organism>
<dbReference type="InterPro" id="IPR004358">
    <property type="entry name" value="Sig_transdc_His_kin-like_C"/>
</dbReference>
<evidence type="ECO:0000256" key="8">
    <source>
        <dbReference type="ARBA" id="ARBA00023012"/>
    </source>
</evidence>
<dbReference type="CDD" id="cd00082">
    <property type="entry name" value="HisKA"/>
    <property type="match status" value="1"/>
</dbReference>
<dbReference type="PANTHER" id="PTHR43065">
    <property type="entry name" value="SENSOR HISTIDINE KINASE"/>
    <property type="match status" value="1"/>
</dbReference>
<feature type="transmembrane region" description="Helical" evidence="9">
    <location>
        <begin position="112"/>
        <end position="130"/>
    </location>
</feature>
<feature type="transmembrane region" description="Helical" evidence="9">
    <location>
        <begin position="150"/>
        <end position="168"/>
    </location>
</feature>
<dbReference type="InterPro" id="IPR003594">
    <property type="entry name" value="HATPase_dom"/>
</dbReference>
<feature type="domain" description="Histidine kinase" evidence="10">
    <location>
        <begin position="196"/>
        <end position="403"/>
    </location>
</feature>
<dbReference type="EC" id="2.7.13.3" evidence="2"/>
<dbReference type="SMART" id="SM00388">
    <property type="entry name" value="HisKA"/>
    <property type="match status" value="1"/>
</dbReference>
<dbReference type="InterPro" id="IPR036097">
    <property type="entry name" value="HisK_dim/P_sf"/>
</dbReference>
<dbReference type="Gene3D" id="3.30.565.10">
    <property type="entry name" value="Histidine kinase-like ATPase, C-terminal domain"/>
    <property type="match status" value="1"/>
</dbReference>
<feature type="transmembrane region" description="Helical" evidence="9">
    <location>
        <begin position="12"/>
        <end position="30"/>
    </location>
</feature>
<keyword evidence="7" id="KW-0067">ATP-binding</keyword>
<keyword evidence="6 11" id="KW-0418">Kinase</keyword>